<dbReference type="RefSeq" id="XP_008603100.1">
    <property type="nucleotide sequence ID" value="XM_008604878.1"/>
</dbReference>
<dbReference type="AlphaFoldDB" id="J5JBF9"/>
<evidence type="ECO:0000313" key="1">
    <source>
        <dbReference type="EMBL" id="EJP61276.1"/>
    </source>
</evidence>
<name>J5JBF9_BEAB2</name>
<sequence length="103" mass="12510">MHPWWLKNTLYDRSRELTKLITLRLGCNYLNFLSKDLERPFFSHRQPRDVRNILKPRTPIVRYKYLALKGDKNKLEKEGRRFNYRDGRAYKIVLSTIINNKKA</sequence>
<keyword evidence="2" id="KW-1185">Reference proteome</keyword>
<evidence type="ECO:0000313" key="2">
    <source>
        <dbReference type="Proteomes" id="UP000002762"/>
    </source>
</evidence>
<reference evidence="1 2" key="1">
    <citation type="journal article" date="2012" name="Sci. Rep.">
        <title>Genomic perspectives on the evolution of fungal entomopathogenicity in Beauveria bassiana.</title>
        <authorList>
            <person name="Xiao G."/>
            <person name="Ying S.H."/>
            <person name="Zheng P."/>
            <person name="Wang Z.L."/>
            <person name="Zhang S."/>
            <person name="Xie X.Q."/>
            <person name="Shang Y."/>
            <person name="St Leger R.J."/>
            <person name="Zhao G.P."/>
            <person name="Wang C."/>
            <person name="Feng M.G."/>
        </authorList>
    </citation>
    <scope>NUCLEOTIDE SEQUENCE [LARGE SCALE GENOMIC DNA]</scope>
    <source>
        <strain evidence="1 2">ARSEF 2860</strain>
    </source>
</reference>
<dbReference type="InParanoid" id="J5JBF9"/>
<dbReference type="GeneID" id="19892793"/>
<dbReference type="Proteomes" id="UP000002762">
    <property type="component" value="Unassembled WGS sequence"/>
</dbReference>
<accession>J5JBF9</accession>
<dbReference type="EMBL" id="JH725216">
    <property type="protein sequence ID" value="EJP61276.1"/>
    <property type="molecule type" value="Genomic_DNA"/>
</dbReference>
<protein>
    <submittedName>
        <fullName evidence="1">Uncharacterized protein</fullName>
    </submittedName>
</protein>
<gene>
    <name evidence="1" type="ORF">BBA_09781</name>
</gene>
<organism evidence="1 2">
    <name type="scientific">Beauveria bassiana (strain ARSEF 2860)</name>
    <name type="common">White muscardine disease fungus</name>
    <name type="synonym">Tritirachium shiotae</name>
    <dbReference type="NCBI Taxonomy" id="655819"/>
    <lineage>
        <taxon>Eukaryota</taxon>
        <taxon>Fungi</taxon>
        <taxon>Dikarya</taxon>
        <taxon>Ascomycota</taxon>
        <taxon>Pezizomycotina</taxon>
        <taxon>Sordariomycetes</taxon>
        <taxon>Hypocreomycetidae</taxon>
        <taxon>Hypocreales</taxon>
        <taxon>Cordycipitaceae</taxon>
        <taxon>Beauveria</taxon>
    </lineage>
</organism>
<proteinExistence type="predicted"/>
<dbReference type="HOGENOM" id="CLU_2263268_0_0_1"/>